<dbReference type="Pfam" id="PF12728">
    <property type="entry name" value="HTH_17"/>
    <property type="match status" value="1"/>
</dbReference>
<dbReference type="RefSeq" id="WP_148878671.1">
    <property type="nucleotide sequence ID" value="NZ_CP042813.1"/>
</dbReference>
<dbReference type="EMBL" id="CP042817">
    <property type="protein sequence ID" value="QEJ99546.1"/>
    <property type="molecule type" value="Genomic_DNA"/>
</dbReference>
<reference evidence="4 5" key="1">
    <citation type="submission" date="2019-08" db="EMBL/GenBank/DDBJ databases">
        <authorList>
            <person name="Kuhnert P."/>
        </authorList>
    </citation>
    <scope>NUCLEOTIDE SEQUENCE [LARGE SCALE GENOMIC DNA]</scope>
    <source>
        <strain evidence="4 5">B36.5</strain>
    </source>
</reference>
<dbReference type="EMBL" id="CP042817">
    <property type="protein sequence ID" value="QEJ96931.1"/>
    <property type="molecule type" value="Genomic_DNA"/>
</dbReference>
<dbReference type="SUPFAM" id="SSF46955">
    <property type="entry name" value="Putative DNA-binding domain"/>
    <property type="match status" value="1"/>
</dbReference>
<dbReference type="InterPro" id="IPR009061">
    <property type="entry name" value="DNA-bd_dom_put_sf"/>
</dbReference>
<dbReference type="AlphaFoldDB" id="A0A5C0RKT7"/>
<dbReference type="Gene3D" id="1.10.1660.10">
    <property type="match status" value="1"/>
</dbReference>
<protein>
    <submittedName>
        <fullName evidence="4">Helix-turn-helix domain-containing protein</fullName>
    </submittedName>
</protein>
<evidence type="ECO:0000313" key="4">
    <source>
        <dbReference type="EMBL" id="QEJ99546.1"/>
    </source>
</evidence>
<gene>
    <name evidence="4" type="ORF">FUT82_01305</name>
    <name evidence="2" type="ORF">FUT82_01815</name>
    <name evidence="3" type="ORF">FUT82_02330</name>
</gene>
<dbReference type="Proteomes" id="UP000323594">
    <property type="component" value="Chromosome"/>
</dbReference>
<sequence length="67" mass="7855">MARKLLTTKDIAERCGCEVQTVSRWAAENDIDYVGENRRKIYVFTESDYERFLARAKPGKRAKQKDK</sequence>
<evidence type="ECO:0000313" key="5">
    <source>
        <dbReference type="Proteomes" id="UP000323594"/>
    </source>
</evidence>
<dbReference type="GeneID" id="57752087"/>
<name>A0A5C0RKT7_TREPH</name>
<proteinExistence type="predicted"/>
<evidence type="ECO:0000259" key="1">
    <source>
        <dbReference type="Pfam" id="PF12728"/>
    </source>
</evidence>
<dbReference type="EMBL" id="CP042817">
    <property type="protein sequence ID" value="QEJ96842.1"/>
    <property type="molecule type" value="Genomic_DNA"/>
</dbReference>
<evidence type="ECO:0000313" key="3">
    <source>
        <dbReference type="EMBL" id="QEJ96931.1"/>
    </source>
</evidence>
<dbReference type="InterPro" id="IPR041657">
    <property type="entry name" value="HTH_17"/>
</dbReference>
<accession>A0A5C0RKT7</accession>
<feature type="domain" description="Helix-turn-helix" evidence="1">
    <location>
        <begin position="5"/>
        <end position="55"/>
    </location>
</feature>
<organism evidence="4 5">
    <name type="scientific">Treponema phagedenis</name>
    <dbReference type="NCBI Taxonomy" id="162"/>
    <lineage>
        <taxon>Bacteria</taxon>
        <taxon>Pseudomonadati</taxon>
        <taxon>Spirochaetota</taxon>
        <taxon>Spirochaetia</taxon>
        <taxon>Spirochaetales</taxon>
        <taxon>Treponemataceae</taxon>
        <taxon>Treponema</taxon>
    </lineage>
</organism>
<evidence type="ECO:0000313" key="2">
    <source>
        <dbReference type="EMBL" id="QEJ96842.1"/>
    </source>
</evidence>